<gene>
    <name evidence="2" type="ORF">PR048_003124</name>
</gene>
<feature type="compositionally biased region" description="Basic and acidic residues" evidence="1">
    <location>
        <begin position="350"/>
        <end position="371"/>
    </location>
</feature>
<sequence>MSRAIMTLKFWCGFFSVAQKSETYRKVTARVYLFVDWTSEPQETRTRVRIGFCVLTKIRCLLDCWLTMKQRRVDACEEISRRFKEKGNCLFARVITRAEICIHYHQPETKGTRKEWRNSPSPKPKKLRMQPSADPSFETIKVQSWRTSSPGGALSSVHNIVITLRIIFDSLSSQSDTCTVAYESSYTVYYVERAEAPLAPVLDGGCRAVFSGLAPGSQPSAVLPHDTSVGRQQPWELIVGESDRRGGGGTLPPSYKCVNARRLCPLHRAIVTTIQDLHFQCVPHPTFSPFLAPSDYHHMFGALKETTEGKKFHSDEEVHHALLSHRCTSTKHVTAYSDVNYWNMPNSKIQDNKKEKSKPDTKQKNETTRRDTNARLAWSGESRYVENARLRSRAKRLIILNTVLVRTNILVDCETIGSNRLMAVWTVTKLTISTLVWSMLKSSFGDHVYSGEFICCAREQRKTSAVVFAVFRLEYCKLHKFWRLASLDAGTAVAERLDCSPYTKANRVHSPPVSESFLGDLPFPPPLHSDSVTFWCDHQQLGLAGDMLACRAARPRLASPVVLATFCRERGRRRDYIRLVQRRLATILIQPPKRHLEGGAPGQWSEIDAVLNRRREGLPATDNETDGPQQYSRQSPISALKTSLLRAVQISSLVNILYNACARVSSTAQPAATSISDGPAVYKLLQNHSARIGKRETGYTETKFFSAWHHAAVSCSRGYLSPRWRHHDLLVFVPGSKILESGFVLLDAPASGISEVAVRRFIAPAVIEKHKPRVAFCFDCVATCRIMAVLFCARGQRDKHEQLLKQPPSNCTFDVSRDFPITNSEQMFDHWNHARPPPPPGRITGFSQVRIVPDDAAGRRVFSGISRIHSPFISAPLHIHFNYPHRLSRPR</sequence>
<evidence type="ECO:0000313" key="2">
    <source>
        <dbReference type="EMBL" id="KAJ8897774.1"/>
    </source>
</evidence>
<feature type="region of interest" description="Disordered" evidence="1">
    <location>
        <begin position="111"/>
        <end position="132"/>
    </location>
</feature>
<dbReference type="Proteomes" id="UP001159363">
    <property type="component" value="Chromosome 1"/>
</dbReference>
<keyword evidence="3" id="KW-1185">Reference proteome</keyword>
<feature type="region of interest" description="Disordered" evidence="1">
    <location>
        <begin position="347"/>
        <end position="371"/>
    </location>
</feature>
<dbReference type="EMBL" id="JARBHB010000001">
    <property type="protein sequence ID" value="KAJ8897774.1"/>
    <property type="molecule type" value="Genomic_DNA"/>
</dbReference>
<evidence type="ECO:0000313" key="3">
    <source>
        <dbReference type="Proteomes" id="UP001159363"/>
    </source>
</evidence>
<evidence type="ECO:0000256" key="1">
    <source>
        <dbReference type="SAM" id="MobiDB-lite"/>
    </source>
</evidence>
<comment type="caution">
    <text evidence="2">The sequence shown here is derived from an EMBL/GenBank/DDBJ whole genome shotgun (WGS) entry which is preliminary data.</text>
</comment>
<dbReference type="PANTHER" id="PTHR46060">
    <property type="entry name" value="MARINER MOS1 TRANSPOSASE-LIKE PROTEIN"/>
    <property type="match status" value="1"/>
</dbReference>
<proteinExistence type="predicted"/>
<organism evidence="2 3">
    <name type="scientific">Dryococelus australis</name>
    <dbReference type="NCBI Taxonomy" id="614101"/>
    <lineage>
        <taxon>Eukaryota</taxon>
        <taxon>Metazoa</taxon>
        <taxon>Ecdysozoa</taxon>
        <taxon>Arthropoda</taxon>
        <taxon>Hexapoda</taxon>
        <taxon>Insecta</taxon>
        <taxon>Pterygota</taxon>
        <taxon>Neoptera</taxon>
        <taxon>Polyneoptera</taxon>
        <taxon>Phasmatodea</taxon>
        <taxon>Verophasmatodea</taxon>
        <taxon>Anareolatae</taxon>
        <taxon>Phasmatidae</taxon>
        <taxon>Eurycanthinae</taxon>
        <taxon>Dryococelus</taxon>
    </lineage>
</organism>
<dbReference type="InterPro" id="IPR036397">
    <property type="entry name" value="RNaseH_sf"/>
</dbReference>
<accession>A0ABQ9INH5</accession>
<reference evidence="2 3" key="1">
    <citation type="submission" date="2023-02" db="EMBL/GenBank/DDBJ databases">
        <title>LHISI_Scaffold_Assembly.</title>
        <authorList>
            <person name="Stuart O.P."/>
            <person name="Cleave R."/>
            <person name="Magrath M.J.L."/>
            <person name="Mikheyev A.S."/>
        </authorList>
    </citation>
    <scope>NUCLEOTIDE SEQUENCE [LARGE SCALE GENOMIC DNA]</scope>
    <source>
        <strain evidence="2">Daus_M_001</strain>
        <tissue evidence="2">Leg muscle</tissue>
    </source>
</reference>
<dbReference type="Gene3D" id="3.30.420.10">
    <property type="entry name" value="Ribonuclease H-like superfamily/Ribonuclease H"/>
    <property type="match status" value="1"/>
</dbReference>
<dbReference type="PANTHER" id="PTHR46060:SF1">
    <property type="entry name" value="MARINER MOS1 TRANSPOSASE-LIKE PROTEIN"/>
    <property type="match status" value="1"/>
</dbReference>
<name>A0ABQ9INH5_9NEOP</name>
<protein>
    <submittedName>
        <fullName evidence="2">Uncharacterized protein</fullName>
    </submittedName>
</protein>
<dbReference type="InterPro" id="IPR052709">
    <property type="entry name" value="Transposase-MT_Hybrid"/>
</dbReference>